<dbReference type="AlphaFoldDB" id="A0A0W1R6H2"/>
<dbReference type="PANTHER" id="PTHR43738:SF1">
    <property type="entry name" value="HEMIN TRANSPORT SYSTEM PERMEASE PROTEIN HRTB-RELATED"/>
    <property type="match status" value="1"/>
</dbReference>
<keyword evidence="4 7" id="KW-0812">Transmembrane</keyword>
<proteinExistence type="predicted"/>
<evidence type="ECO:0000259" key="8">
    <source>
        <dbReference type="Pfam" id="PF02687"/>
    </source>
</evidence>
<dbReference type="PANTHER" id="PTHR43738">
    <property type="entry name" value="ABC TRANSPORTER, MEMBRANE PROTEIN"/>
    <property type="match status" value="1"/>
</dbReference>
<organism evidence="10 11">
    <name type="scientific">Haloprofundus marisrubri</name>
    <dbReference type="NCBI Taxonomy" id="1514971"/>
    <lineage>
        <taxon>Archaea</taxon>
        <taxon>Methanobacteriati</taxon>
        <taxon>Methanobacteriota</taxon>
        <taxon>Stenosarchaea group</taxon>
        <taxon>Halobacteria</taxon>
        <taxon>Halobacteriales</taxon>
        <taxon>Haloferacaceae</taxon>
        <taxon>Haloprofundus</taxon>
    </lineage>
</organism>
<gene>
    <name evidence="10" type="ORF">AUR64_14560</name>
</gene>
<comment type="caution">
    <text evidence="10">The sequence shown here is derived from an EMBL/GenBank/DDBJ whole genome shotgun (WGS) entry which is preliminary data.</text>
</comment>
<sequence length="409" mass="42659">MSWLTRISGGTSVAIAQLKHERMRTVLAVVGLALAVLAATLLASVGTGVVATGQEKFDTSGRDLWITGGTARLTPGAGGVENPVMDSHKLQDTLEARDDIHTASPLAFKTVYVGNSTSEFETFVGVGGPARGKSVQITEGEAISQKDIHYANGTYEGPMLNEVVIDRQTANALNVSVGDTIYIGGTLASARQHEFTIVGISPTYSNFLGAPTVVVPLSELQEVTGTTGGDRSTMISVSLTEGNSPEQVASELEAEYPQYTIRTNQEQFEATLQRQAVVIASGLCLVALAFVAGIALTVNLLLSLVYQQRKQFAAFRALGGSTATLSTVVVAQALILGVLGGILGVALTIPAADLLNVLAAQLVGFEGLVQASDQVLIAGLVLAPVMSVLGSVTAVWRLSRMSPLTHLNA</sequence>
<evidence type="ECO:0000256" key="4">
    <source>
        <dbReference type="ARBA" id="ARBA00022692"/>
    </source>
</evidence>
<evidence type="ECO:0000256" key="3">
    <source>
        <dbReference type="ARBA" id="ARBA00022475"/>
    </source>
</evidence>
<dbReference type="STRING" id="1514971.AUR64_14560"/>
<evidence type="ECO:0000256" key="7">
    <source>
        <dbReference type="SAM" id="Phobius"/>
    </source>
</evidence>
<dbReference type="InterPro" id="IPR003838">
    <property type="entry name" value="ABC3_permease_C"/>
</dbReference>
<dbReference type="InterPro" id="IPR051125">
    <property type="entry name" value="ABC-4/HrtB_transporter"/>
</dbReference>
<evidence type="ECO:0000256" key="6">
    <source>
        <dbReference type="ARBA" id="ARBA00023136"/>
    </source>
</evidence>
<dbReference type="GO" id="GO:0005886">
    <property type="term" value="C:plasma membrane"/>
    <property type="evidence" value="ECO:0007669"/>
    <property type="project" value="UniProtKB-SubCell"/>
</dbReference>
<evidence type="ECO:0000313" key="11">
    <source>
        <dbReference type="Proteomes" id="UP000054387"/>
    </source>
</evidence>
<protein>
    <submittedName>
        <fullName evidence="10">ABC transporter permease</fullName>
    </submittedName>
</protein>
<keyword evidence="5 7" id="KW-1133">Transmembrane helix</keyword>
<evidence type="ECO:0000256" key="2">
    <source>
        <dbReference type="ARBA" id="ARBA00022448"/>
    </source>
</evidence>
<evidence type="ECO:0000259" key="9">
    <source>
        <dbReference type="Pfam" id="PF12704"/>
    </source>
</evidence>
<evidence type="ECO:0000256" key="1">
    <source>
        <dbReference type="ARBA" id="ARBA00004651"/>
    </source>
</evidence>
<feature type="transmembrane region" description="Helical" evidence="7">
    <location>
        <begin position="276"/>
        <end position="302"/>
    </location>
</feature>
<comment type="subcellular location">
    <subcellularLocation>
        <location evidence="1">Cell membrane</location>
        <topology evidence="1">Multi-pass membrane protein</topology>
    </subcellularLocation>
</comment>
<keyword evidence="3" id="KW-1003">Cell membrane</keyword>
<dbReference type="RefSeq" id="WP_058582174.1">
    <property type="nucleotide sequence ID" value="NZ_LOPU01000029.1"/>
</dbReference>
<keyword evidence="11" id="KW-1185">Reference proteome</keyword>
<evidence type="ECO:0000313" key="10">
    <source>
        <dbReference type="EMBL" id="KTG09021.1"/>
    </source>
</evidence>
<dbReference type="InterPro" id="IPR025857">
    <property type="entry name" value="MacB_PCD"/>
</dbReference>
<dbReference type="Pfam" id="PF12704">
    <property type="entry name" value="MacB_PCD"/>
    <property type="match status" value="1"/>
</dbReference>
<dbReference type="OrthoDB" id="163559at2157"/>
<evidence type="ECO:0000256" key="5">
    <source>
        <dbReference type="ARBA" id="ARBA00022989"/>
    </source>
</evidence>
<dbReference type="Proteomes" id="UP000054387">
    <property type="component" value="Unassembled WGS sequence"/>
</dbReference>
<dbReference type="EMBL" id="LOPU01000029">
    <property type="protein sequence ID" value="KTG09021.1"/>
    <property type="molecule type" value="Genomic_DNA"/>
</dbReference>
<feature type="domain" description="ABC3 transporter permease C-terminal" evidence="8">
    <location>
        <begin position="285"/>
        <end position="403"/>
    </location>
</feature>
<feature type="transmembrane region" description="Helical" evidence="7">
    <location>
        <begin position="375"/>
        <end position="396"/>
    </location>
</feature>
<feature type="transmembrane region" description="Helical" evidence="7">
    <location>
        <begin position="323"/>
        <end position="349"/>
    </location>
</feature>
<keyword evidence="6 7" id="KW-0472">Membrane</keyword>
<reference evidence="10 11" key="1">
    <citation type="submission" date="2015-12" db="EMBL/GenBank/DDBJ databases">
        <title>Haloprofundus marisrubri gen. nov., sp. nov., an extremely halophilic archaeon isolated from the Discovery deep brine-seawater interface in the Red Sea.</title>
        <authorList>
            <person name="Zhang G."/>
            <person name="Stingl U."/>
            <person name="Rashid M."/>
        </authorList>
    </citation>
    <scope>NUCLEOTIDE SEQUENCE [LARGE SCALE GENOMIC DNA]</scope>
    <source>
        <strain evidence="10 11">SB9</strain>
    </source>
</reference>
<feature type="domain" description="MacB-like periplasmic core" evidence="9">
    <location>
        <begin position="25"/>
        <end position="254"/>
    </location>
</feature>
<accession>A0A0W1R6H2</accession>
<name>A0A0W1R6H2_9EURY</name>
<keyword evidence="2" id="KW-0813">Transport</keyword>
<dbReference type="Pfam" id="PF02687">
    <property type="entry name" value="FtsX"/>
    <property type="match status" value="1"/>
</dbReference>